<dbReference type="AlphaFoldDB" id="A0A7M1KL08"/>
<proteinExistence type="predicted"/>
<accession>A0A7M1KL08</accession>
<reference evidence="1 2" key="1">
    <citation type="submission" date="2020-10" db="EMBL/GenBank/DDBJ databases">
        <title>High quality whole genome sequence of Pseudomonas poae PMA22.</title>
        <authorList>
            <person name="Hernandez J.G."/>
            <person name="Rodriguez P."/>
            <person name="Cuevas C."/>
            <person name="de la Calle F."/>
            <person name="Galan B."/>
            <person name="Garcia J.L."/>
        </authorList>
    </citation>
    <scope>NUCLEOTIDE SEQUENCE [LARGE SCALE GENOMIC DNA]</scope>
    <source>
        <strain evidence="1 2">PMA22</strain>
    </source>
</reference>
<dbReference type="EMBL" id="CP063073">
    <property type="protein sequence ID" value="QOQ75819.1"/>
    <property type="molecule type" value="Genomic_DNA"/>
</dbReference>
<dbReference type="Proteomes" id="UP000594923">
    <property type="component" value="Chromosome"/>
</dbReference>
<sequence length="59" mass="6479">MKQIQDSTDGTVAVDVDRMKTARNMPRHVIPQGLTGEQIRAHILATAKRAEGSLDQHKG</sequence>
<name>A0A7M1KL08_9PSED</name>
<protein>
    <submittedName>
        <fullName evidence="1">Uncharacterized protein</fullName>
    </submittedName>
</protein>
<gene>
    <name evidence="1" type="ORF">IMF22_01715</name>
</gene>
<organism evidence="1 2">
    <name type="scientific">Pseudomonas poae</name>
    <dbReference type="NCBI Taxonomy" id="200451"/>
    <lineage>
        <taxon>Bacteria</taxon>
        <taxon>Pseudomonadati</taxon>
        <taxon>Pseudomonadota</taxon>
        <taxon>Gammaproteobacteria</taxon>
        <taxon>Pseudomonadales</taxon>
        <taxon>Pseudomonadaceae</taxon>
        <taxon>Pseudomonas</taxon>
    </lineage>
</organism>
<evidence type="ECO:0000313" key="2">
    <source>
        <dbReference type="Proteomes" id="UP000594923"/>
    </source>
</evidence>
<dbReference type="RefSeq" id="WP_197627044.1">
    <property type="nucleotide sequence ID" value="NZ_CP063073.1"/>
</dbReference>
<evidence type="ECO:0000313" key="1">
    <source>
        <dbReference type="EMBL" id="QOQ75819.1"/>
    </source>
</evidence>